<dbReference type="InterPro" id="IPR003245">
    <property type="entry name" value="Phytocyanin_dom"/>
</dbReference>
<dbReference type="GeneID" id="116201054"/>
<dbReference type="OrthoDB" id="783836at2759"/>
<name>A0A2I0L961_PUNGR</name>
<proteinExistence type="predicted"/>
<dbReference type="PANTHER" id="PTHR33021:SF6">
    <property type="entry name" value="EARLY NODULIN-LIKE PROTEIN 18"/>
    <property type="match status" value="1"/>
</dbReference>
<dbReference type="GO" id="GO:0009055">
    <property type="term" value="F:electron transfer activity"/>
    <property type="evidence" value="ECO:0007669"/>
    <property type="project" value="InterPro"/>
</dbReference>
<dbReference type="AlphaFoldDB" id="A0A2I0L961"/>
<dbReference type="PROSITE" id="PS51485">
    <property type="entry name" value="PHYTOCYANIN"/>
    <property type="match status" value="1"/>
</dbReference>
<evidence type="ECO:0000313" key="2">
    <source>
        <dbReference type="Proteomes" id="UP000233551"/>
    </source>
</evidence>
<dbReference type="PANTHER" id="PTHR33021">
    <property type="entry name" value="BLUE COPPER PROTEIN"/>
    <property type="match status" value="1"/>
</dbReference>
<reference evidence="1 2" key="1">
    <citation type="submission" date="2017-11" db="EMBL/GenBank/DDBJ databases">
        <title>De-novo sequencing of pomegranate (Punica granatum L.) genome.</title>
        <authorList>
            <person name="Akparov Z."/>
            <person name="Amiraslanov A."/>
            <person name="Hajiyeva S."/>
            <person name="Abbasov M."/>
            <person name="Kaur K."/>
            <person name="Hamwieh A."/>
            <person name="Solovyev V."/>
            <person name="Salamov A."/>
            <person name="Braich B."/>
            <person name="Kosarev P."/>
            <person name="Mahmoud A."/>
            <person name="Hajiyev E."/>
            <person name="Babayeva S."/>
            <person name="Izzatullayeva V."/>
            <person name="Mammadov A."/>
            <person name="Mammadov A."/>
            <person name="Sharifova S."/>
            <person name="Ojaghi J."/>
            <person name="Eynullazada K."/>
            <person name="Bayramov B."/>
            <person name="Abdulazimova A."/>
            <person name="Shahmuradov I."/>
        </authorList>
    </citation>
    <scope>NUCLEOTIDE SEQUENCE [LARGE SCALE GENOMIC DNA]</scope>
    <source>
        <strain evidence="2">cv. AG2017</strain>
        <tissue evidence="1">Leaf</tissue>
    </source>
</reference>
<dbReference type="STRING" id="22663.A0A2I0L961"/>
<keyword evidence="2" id="KW-1185">Reference proteome</keyword>
<dbReference type="FunFam" id="2.60.40.420:FF:000048">
    <property type="entry name" value="Early nodulin-like protein 18"/>
    <property type="match status" value="1"/>
</dbReference>
<protein>
    <submittedName>
        <fullName evidence="1">Uncharacterized protein</fullName>
    </submittedName>
</protein>
<dbReference type="Gene3D" id="2.60.40.420">
    <property type="entry name" value="Cupredoxins - blue copper proteins"/>
    <property type="match status" value="1"/>
</dbReference>
<accession>A0A2I0L961</accession>
<gene>
    <name evidence="1" type="ORF">CRG98_002431</name>
</gene>
<organism evidence="1 2">
    <name type="scientific">Punica granatum</name>
    <name type="common">Pomegranate</name>
    <dbReference type="NCBI Taxonomy" id="22663"/>
    <lineage>
        <taxon>Eukaryota</taxon>
        <taxon>Viridiplantae</taxon>
        <taxon>Streptophyta</taxon>
        <taxon>Embryophyta</taxon>
        <taxon>Tracheophyta</taxon>
        <taxon>Spermatophyta</taxon>
        <taxon>Magnoliopsida</taxon>
        <taxon>eudicotyledons</taxon>
        <taxon>Gunneridae</taxon>
        <taxon>Pentapetalae</taxon>
        <taxon>rosids</taxon>
        <taxon>malvids</taxon>
        <taxon>Myrtales</taxon>
        <taxon>Lythraceae</taxon>
        <taxon>Punica</taxon>
    </lineage>
</organism>
<dbReference type="GO" id="GO:0005886">
    <property type="term" value="C:plasma membrane"/>
    <property type="evidence" value="ECO:0007669"/>
    <property type="project" value="TreeGrafter"/>
</dbReference>
<dbReference type="InterPro" id="IPR008972">
    <property type="entry name" value="Cupredoxin"/>
</dbReference>
<dbReference type="InterPro" id="IPR039391">
    <property type="entry name" value="Phytocyanin-like"/>
</dbReference>
<dbReference type="Pfam" id="PF02298">
    <property type="entry name" value="Cu_bind_like"/>
    <property type="match status" value="1"/>
</dbReference>
<sequence>MEQRMIESNKFGLLLLLLIVTLSSAEAYKNYTVGDSLGWYDTTVKSSVDYQKWASGKNFSLGDFLMFNTDTNHSVVQTYNFTTYNLCNYEDALDNDTTLWSSADPSNTATHPVTVAVPLLKEGTTYFFSNDYDGDQCRSGQRFQINVTHGQGLPKSLADEQAPAPVDQVSGDDSAPDTIVPSNFNNPRDETEDDRGDASMAKSIHLKSWHRILSASSMFFLGCVFHFFMG</sequence>
<dbReference type="Proteomes" id="UP000233551">
    <property type="component" value="Unassembled WGS sequence"/>
</dbReference>
<comment type="caution">
    <text evidence="1">The sequence shown here is derived from an EMBL/GenBank/DDBJ whole genome shotgun (WGS) entry which is preliminary data.</text>
</comment>
<evidence type="ECO:0000313" key="1">
    <source>
        <dbReference type="EMBL" id="PKI77221.1"/>
    </source>
</evidence>
<dbReference type="SUPFAM" id="SSF49503">
    <property type="entry name" value="Cupredoxins"/>
    <property type="match status" value="1"/>
</dbReference>
<dbReference type="CDD" id="cd04216">
    <property type="entry name" value="Phytocyanin"/>
    <property type="match status" value="1"/>
</dbReference>
<dbReference type="EMBL" id="PGOL01000103">
    <property type="protein sequence ID" value="PKI77221.1"/>
    <property type="molecule type" value="Genomic_DNA"/>
</dbReference>